<keyword evidence="1" id="KW-0812">Transmembrane</keyword>
<keyword evidence="1" id="KW-1133">Transmembrane helix</keyword>
<keyword evidence="3" id="KW-1185">Reference proteome</keyword>
<protein>
    <submittedName>
        <fullName evidence="2">Uncharacterized protein</fullName>
    </submittedName>
</protein>
<proteinExistence type="predicted"/>
<dbReference type="Proteomes" id="UP001199044">
    <property type="component" value="Unassembled WGS sequence"/>
</dbReference>
<dbReference type="EMBL" id="JAIWIU010000006">
    <property type="protein sequence ID" value="MCA2014695.1"/>
    <property type="molecule type" value="Genomic_DNA"/>
</dbReference>
<comment type="caution">
    <text evidence="2">The sequence shown here is derived from an EMBL/GenBank/DDBJ whole genome shotgun (WGS) entry which is preliminary data.</text>
</comment>
<evidence type="ECO:0000313" key="3">
    <source>
        <dbReference type="Proteomes" id="UP001199044"/>
    </source>
</evidence>
<evidence type="ECO:0000256" key="1">
    <source>
        <dbReference type="SAM" id="Phobius"/>
    </source>
</evidence>
<sequence length="187" mass="21946">MHRYGTDVMLFSDYSWQRLLLMWLVFLLSFNGIVYHFVLSPQRHQTQLLDREIELMYTEQDSMLVRIQMWPPKRDSLQELESIFMPIDTQQKTLLGKDWLGVITQIAQAHQVEVVQLAWVEQENRSESTSAQKIGFHVKGAYLALGHFYAHLLTLTHSLQLEQLEWQRGHEPLGVMQSQGIVLIDRI</sequence>
<gene>
    <name evidence="2" type="ORF">LDJ79_01145</name>
</gene>
<feature type="transmembrane region" description="Helical" evidence="1">
    <location>
        <begin position="20"/>
        <end position="39"/>
    </location>
</feature>
<accession>A0ABS7YGB2</accession>
<name>A0ABS7YGB2_9VIBR</name>
<evidence type="ECO:0000313" key="2">
    <source>
        <dbReference type="EMBL" id="MCA2014695.1"/>
    </source>
</evidence>
<organism evidence="2 3">
    <name type="scientific">Vibrio tritonius</name>
    <dbReference type="NCBI Taxonomy" id="1435069"/>
    <lineage>
        <taxon>Bacteria</taxon>
        <taxon>Pseudomonadati</taxon>
        <taxon>Pseudomonadota</taxon>
        <taxon>Gammaproteobacteria</taxon>
        <taxon>Vibrionales</taxon>
        <taxon>Vibrionaceae</taxon>
        <taxon>Vibrio</taxon>
    </lineage>
</organism>
<reference evidence="3" key="1">
    <citation type="submission" date="2023-07" db="EMBL/GenBank/DDBJ databases">
        <title>Molecular identification of indigenous halophilic bacteria isolated from red sea cost, biodegradation of synthetic dyes and assessment of degraded metabolite toxicity.</title>
        <authorList>
            <person name="Chaieb K."/>
            <person name="Altayb H.N."/>
        </authorList>
    </citation>
    <scope>NUCLEOTIDE SEQUENCE [LARGE SCALE GENOMIC DNA]</scope>
    <source>
        <strain evidence="3">K20</strain>
    </source>
</reference>
<keyword evidence="1" id="KW-0472">Membrane</keyword>
<dbReference type="RefSeq" id="WP_225249310.1">
    <property type="nucleotide sequence ID" value="NZ_JAIWIU010000006.1"/>
</dbReference>